<evidence type="ECO:0000313" key="14">
    <source>
        <dbReference type="EMBL" id="AWK15468.1"/>
    </source>
</evidence>
<gene>
    <name evidence="2" type="ORF">CCS41_00665</name>
    <name evidence="3" type="ORF">CCS41_02185</name>
    <name evidence="4" type="ORF">CCS41_02810</name>
    <name evidence="5" type="ORF">CCS41_05170</name>
    <name evidence="6" type="ORF">CCS41_05645</name>
    <name evidence="7" type="ORF">CCS41_06315</name>
    <name evidence="8" type="ORF">CCS41_07550</name>
    <name evidence="9" type="ORF">CCS41_08805</name>
    <name evidence="10" type="ORF">CCS41_09300</name>
    <name evidence="11" type="ORF">CCS41_09385</name>
    <name evidence="12" type="ORF">CCS41_12350</name>
    <name evidence="13" type="ORF">CCS41_13175</name>
    <name evidence="14" type="ORF">CCS41_13580</name>
</gene>
<dbReference type="EMBL" id="CP021659">
    <property type="protein sequence ID" value="AWK13663.1"/>
    <property type="molecule type" value="Genomic_DNA"/>
</dbReference>
<evidence type="ECO:0000313" key="5">
    <source>
        <dbReference type="EMBL" id="AWK14008.1"/>
    </source>
</evidence>
<dbReference type="EMBL" id="CP021659">
    <property type="protein sequence ID" value="AWK15210.1"/>
    <property type="molecule type" value="Genomic_DNA"/>
</dbReference>
<evidence type="ECO:0000313" key="2">
    <source>
        <dbReference type="EMBL" id="AWK13340.1"/>
    </source>
</evidence>
<dbReference type="PANTHER" id="PTHR33360">
    <property type="entry name" value="TRANSPOSASE FOR INSERTION SEQUENCE ELEMENT IS200"/>
    <property type="match status" value="1"/>
</dbReference>
<dbReference type="EMBL" id="CP021659">
    <property type="protein sequence ID" value="AWK13340.1"/>
    <property type="molecule type" value="Genomic_DNA"/>
</dbReference>
<evidence type="ECO:0000313" key="11">
    <source>
        <dbReference type="EMBL" id="AWK14641.1"/>
    </source>
</evidence>
<evidence type="ECO:0000313" key="8">
    <source>
        <dbReference type="EMBL" id="AWK14361.1"/>
    </source>
</evidence>
<name>A0A2U8I634_9GAMM</name>
<dbReference type="GO" id="GO:0003677">
    <property type="term" value="F:DNA binding"/>
    <property type="evidence" value="ECO:0007669"/>
    <property type="project" value="InterPro"/>
</dbReference>
<evidence type="ECO:0000313" key="4">
    <source>
        <dbReference type="EMBL" id="AWK13663.1"/>
    </source>
</evidence>
<dbReference type="EMBL" id="CP021659">
    <property type="protein sequence ID" value="AWK14008.1"/>
    <property type="molecule type" value="Genomic_DNA"/>
</dbReference>
<dbReference type="EMBL" id="CP021659">
    <property type="protein sequence ID" value="AWK14641.1"/>
    <property type="molecule type" value="Genomic_DNA"/>
</dbReference>
<dbReference type="NCBIfam" id="NF033573">
    <property type="entry name" value="transpos_IS200"/>
    <property type="match status" value="1"/>
</dbReference>
<dbReference type="AlphaFoldDB" id="A0A2U8I634"/>
<reference evidence="10 15" key="1">
    <citation type="submission" date="2017-05" db="EMBL/GenBank/DDBJ databases">
        <title>Genome sequence of Candidatus Fukatsuia symbiotica and Candidatus Hamiltonella defensa from Acyrthosiphon pisum strain 5D.</title>
        <authorList>
            <person name="Patel V.A."/>
            <person name="Chevignon G."/>
            <person name="Russell J.A."/>
            <person name="Oliver K.M."/>
        </authorList>
    </citation>
    <scope>NUCLEOTIDE SEQUENCE [LARGE SCALE GENOMIC DNA]</scope>
    <source>
        <strain evidence="10 15">5D</strain>
        <plasmid evidence="15">p5d_fsymbiotica-1</plasmid>
        <plasmid evidence="14">p5D_Fsymbiotica-1</plasmid>
    </source>
</reference>
<evidence type="ECO:0000313" key="9">
    <source>
        <dbReference type="EMBL" id="AWK14549.1"/>
    </source>
</evidence>
<dbReference type="EMBL" id="CP021659">
    <property type="protein sequence ID" value="AWK14361.1"/>
    <property type="molecule type" value="Genomic_DNA"/>
</dbReference>
<dbReference type="KEGG" id="fsm:CCS41_06315"/>
<dbReference type="Gene3D" id="3.30.70.1290">
    <property type="entry name" value="Transposase IS200-like"/>
    <property type="match status" value="1"/>
</dbReference>
<evidence type="ECO:0000313" key="7">
    <source>
        <dbReference type="EMBL" id="AWK14184.1"/>
    </source>
</evidence>
<dbReference type="KEGG" id="fsm:CCS41_09300"/>
<evidence type="ECO:0000313" key="6">
    <source>
        <dbReference type="EMBL" id="AWK14081.1"/>
    </source>
</evidence>
<protein>
    <submittedName>
        <fullName evidence="10">IS200/IS605 family transposase</fullName>
    </submittedName>
</protein>
<dbReference type="KEGG" id="fsm:CCS41_02185"/>
<proteinExistence type="predicted"/>
<dbReference type="EMBL" id="CP021659">
    <property type="protein sequence ID" value="AWK13582.1"/>
    <property type="molecule type" value="Genomic_DNA"/>
</dbReference>
<evidence type="ECO:0000313" key="3">
    <source>
        <dbReference type="EMBL" id="AWK13582.1"/>
    </source>
</evidence>
<evidence type="ECO:0000313" key="12">
    <source>
        <dbReference type="EMBL" id="AWK15083.1"/>
    </source>
</evidence>
<dbReference type="Proteomes" id="UP000261875">
    <property type="component" value="Plasmid p5D_Fsymbiotica-1"/>
</dbReference>
<sequence>MKDYQSLSHTKWDCKYHIVFIPKGRKKTIFGEIRKHLGEMFHELASQKECKIIEGHLMIDHIHICISIPPKYSVSYVMGYLKGKSAISIVRRFMGKVRNYSGENFWARGYFVSTVGLNEELIRAYIRYQEKQDNHYEQLKLRM</sequence>
<dbReference type="KEGG" id="fsm:CCS41_12350"/>
<keyword evidence="14" id="KW-0614">Plasmid</keyword>
<evidence type="ECO:0000313" key="15">
    <source>
        <dbReference type="Proteomes" id="UP000261875"/>
    </source>
</evidence>
<dbReference type="PANTHER" id="PTHR33360:SF2">
    <property type="entry name" value="TRANSPOSASE FOR INSERTION SEQUENCE ELEMENT IS200"/>
    <property type="match status" value="1"/>
</dbReference>
<dbReference type="EMBL" id="CP021660">
    <property type="protein sequence ID" value="AWK15468.1"/>
    <property type="molecule type" value="Genomic_DNA"/>
</dbReference>
<dbReference type="KEGG" id="fsm:CCS41_13580"/>
<dbReference type="EMBL" id="CP021659">
    <property type="protein sequence ID" value="AWK14081.1"/>
    <property type="molecule type" value="Genomic_DNA"/>
</dbReference>
<evidence type="ECO:0000313" key="13">
    <source>
        <dbReference type="EMBL" id="AWK15210.1"/>
    </source>
</evidence>
<geneLocation type="plasmid" evidence="15">
    <name>p5d_fsymbiotica-1</name>
</geneLocation>
<dbReference type="KEGG" id="fsm:CCS41_02810"/>
<dbReference type="KEGG" id="fsm:CCS41_00665"/>
<dbReference type="EMBL" id="CP021659">
    <property type="protein sequence ID" value="AWK14626.1"/>
    <property type="molecule type" value="Genomic_DNA"/>
</dbReference>
<dbReference type="GO" id="GO:0006313">
    <property type="term" value="P:DNA transposition"/>
    <property type="evidence" value="ECO:0007669"/>
    <property type="project" value="InterPro"/>
</dbReference>
<dbReference type="KEGG" id="fsm:CCS41_08805"/>
<dbReference type="OrthoDB" id="9798161at2"/>
<dbReference type="SUPFAM" id="SSF143422">
    <property type="entry name" value="Transposase IS200-like"/>
    <property type="match status" value="1"/>
</dbReference>
<evidence type="ECO:0000259" key="1">
    <source>
        <dbReference type="SMART" id="SM01321"/>
    </source>
</evidence>
<feature type="domain" description="Transposase IS200-like" evidence="1">
    <location>
        <begin position="11"/>
        <end position="129"/>
    </location>
</feature>
<dbReference type="EMBL" id="CP021659">
    <property type="protein sequence ID" value="AWK14549.1"/>
    <property type="molecule type" value="Genomic_DNA"/>
</dbReference>
<accession>A0A2U8I634</accession>
<dbReference type="InterPro" id="IPR002686">
    <property type="entry name" value="Transposase_17"/>
</dbReference>
<geneLocation type="plasmid" evidence="14">
    <name>p5D_Fsymbiotica-1</name>
</geneLocation>
<evidence type="ECO:0000313" key="10">
    <source>
        <dbReference type="EMBL" id="AWK14626.1"/>
    </source>
</evidence>
<dbReference type="Pfam" id="PF01797">
    <property type="entry name" value="Y1_Tnp"/>
    <property type="match status" value="1"/>
</dbReference>
<dbReference type="GO" id="GO:0004803">
    <property type="term" value="F:transposase activity"/>
    <property type="evidence" value="ECO:0007669"/>
    <property type="project" value="InterPro"/>
</dbReference>
<dbReference type="InterPro" id="IPR036515">
    <property type="entry name" value="Transposase_17_sf"/>
</dbReference>
<dbReference type="KEGG" id="fsm:CCS41_09385"/>
<dbReference type="EMBL" id="CP021659">
    <property type="protein sequence ID" value="AWK14184.1"/>
    <property type="molecule type" value="Genomic_DNA"/>
</dbReference>
<dbReference type="Proteomes" id="UP000261875">
    <property type="component" value="Chromosome"/>
</dbReference>
<dbReference type="KEGG" id="fsm:CCS41_07550"/>
<organism evidence="10 15">
    <name type="scientific">Candidatus Fukatsuia symbiotica</name>
    <dbReference type="NCBI Taxonomy" id="1878942"/>
    <lineage>
        <taxon>Bacteria</taxon>
        <taxon>Pseudomonadati</taxon>
        <taxon>Pseudomonadota</taxon>
        <taxon>Gammaproteobacteria</taxon>
        <taxon>Enterobacterales</taxon>
        <taxon>Yersiniaceae</taxon>
        <taxon>Candidatus Fukatsuia</taxon>
    </lineage>
</organism>
<dbReference type="SMART" id="SM01321">
    <property type="entry name" value="Y1_Tnp"/>
    <property type="match status" value="1"/>
</dbReference>
<dbReference type="RefSeq" id="WP_119797021.1">
    <property type="nucleotide sequence ID" value="NZ_CP021659.1"/>
</dbReference>
<dbReference type="KEGG" id="fsm:CCS41_05170"/>
<keyword evidence="15" id="KW-1185">Reference proteome</keyword>
<dbReference type="KEGG" id="fsm:CCS41_05645"/>
<dbReference type="KEGG" id="fsm:CCS41_13175"/>
<dbReference type="EMBL" id="CP021659">
    <property type="protein sequence ID" value="AWK15083.1"/>
    <property type="molecule type" value="Genomic_DNA"/>
</dbReference>